<dbReference type="Pfam" id="PF08386">
    <property type="entry name" value="Abhydrolase_4"/>
    <property type="match status" value="1"/>
</dbReference>
<reference evidence="7 8" key="1">
    <citation type="submission" date="2019-06" db="EMBL/GenBank/DDBJ databases">
        <title>Draft genome sequence of the filamentous fungus Phialemoniopsis curvata isolated from diesel fuel.</title>
        <authorList>
            <person name="Varaljay V.A."/>
            <person name="Lyon W.J."/>
            <person name="Crouch A.L."/>
            <person name="Drake C.E."/>
            <person name="Hollomon J.M."/>
            <person name="Nadeau L.J."/>
            <person name="Nunn H.S."/>
            <person name="Stevenson B.S."/>
            <person name="Bojanowski C.L."/>
            <person name="Crookes-Goodson W.J."/>
        </authorList>
    </citation>
    <scope>NUCLEOTIDE SEQUENCE [LARGE SCALE GENOMIC DNA]</scope>
    <source>
        <strain evidence="7 8">D216</strain>
    </source>
</reference>
<evidence type="ECO:0000256" key="2">
    <source>
        <dbReference type="ARBA" id="ARBA00022801"/>
    </source>
</evidence>
<feature type="domain" description="AB hydrolase-1" evidence="4">
    <location>
        <begin position="83"/>
        <end position="274"/>
    </location>
</feature>
<dbReference type="STRING" id="1093900.A0A507AWH1"/>
<dbReference type="SUPFAM" id="SSF53474">
    <property type="entry name" value="alpha/beta-Hydrolases"/>
    <property type="match status" value="1"/>
</dbReference>
<evidence type="ECO:0000313" key="7">
    <source>
        <dbReference type="EMBL" id="TPX09178.1"/>
    </source>
</evidence>
<dbReference type="InterPro" id="IPR051601">
    <property type="entry name" value="Serine_prot/Carboxylest_S33"/>
</dbReference>
<evidence type="ECO:0000256" key="3">
    <source>
        <dbReference type="SAM" id="SignalP"/>
    </source>
</evidence>
<evidence type="ECO:0000313" key="6">
    <source>
        <dbReference type="EMBL" id="TPX09099.1"/>
    </source>
</evidence>
<gene>
    <name evidence="6" type="ORF">E0L32_001559</name>
    <name evidence="7" type="ORF">E0L32_001638</name>
</gene>
<sequence>MIRQKLQAILGLATVAAGLPTATDSKSNSSAIEWIPCPSDVPKPVECGQIAVPMDYRLRSGPTINLAVYRLKANGTDRLGSLFLNPGGPGGSGTRPIALQAQREQKGIRDAVVSYEVRQRYDLIGPDPRGIGLSTPIQCDPATQQNRTNYYVSDEAGFQELVRRNKEFGESCANLSGPALGFVDTISVVQDLDLIRRALGEKKFDYLGFSYGTQIGAQYAERFPEHTGRMVLDGALDHSGDSHTMFLTEAVTYESTLNQFFDWCNTTSECAFHGRDLPTIFDDLVDRAEREPLPAPECKADPTKGCRADVTSYDILRNVQPLLTRVNATASSAQSWAMLSQILKLAVDDNNGTALAASVPTAKTDFFFSERAVECQDWPRADSAGFLARRIIAARALAPHTRGVSQSFEIEAGCAGWPAKMTNPPARLDVKKTKKASPMLVVNAFHDPETSIAWALGLREQLPTSVSLFRDGSGHTSYGLFGETSKAIDKFLLEGKTPKDGVVYDS</sequence>
<protein>
    <submittedName>
        <fullName evidence="7">Uncharacterized protein</fullName>
    </submittedName>
</protein>
<evidence type="ECO:0000256" key="1">
    <source>
        <dbReference type="ARBA" id="ARBA00010088"/>
    </source>
</evidence>
<feature type="chain" id="PRO_5033840241" evidence="3">
    <location>
        <begin position="19"/>
        <end position="506"/>
    </location>
</feature>
<dbReference type="InterPro" id="IPR029058">
    <property type="entry name" value="AB_hydrolase_fold"/>
</dbReference>
<dbReference type="OrthoDB" id="425534at2759"/>
<accession>A0A507AWH1</accession>
<evidence type="ECO:0000259" key="4">
    <source>
        <dbReference type="Pfam" id="PF00561"/>
    </source>
</evidence>
<dbReference type="RefSeq" id="XP_030990810.1">
    <property type="nucleotide sequence ID" value="XM_031135651.1"/>
</dbReference>
<dbReference type="PANTHER" id="PTHR43248:SF30">
    <property type="entry name" value="AB HYDROLASE-1 DOMAIN-CONTAINING PROTEIN"/>
    <property type="match status" value="1"/>
</dbReference>
<name>A0A507AWH1_9PEZI</name>
<dbReference type="GO" id="GO:0016787">
    <property type="term" value="F:hydrolase activity"/>
    <property type="evidence" value="ECO:0007669"/>
    <property type="project" value="UniProtKB-KW"/>
</dbReference>
<dbReference type="InParanoid" id="A0A507AWH1"/>
<comment type="similarity">
    <text evidence="1">Belongs to the peptidase S33 family.</text>
</comment>
<dbReference type="InterPro" id="IPR000073">
    <property type="entry name" value="AB_hydrolase_1"/>
</dbReference>
<keyword evidence="8" id="KW-1185">Reference proteome</keyword>
<dbReference type="InterPro" id="IPR013595">
    <property type="entry name" value="Pept_S33_TAP-like_C"/>
</dbReference>
<comment type="caution">
    <text evidence="7">The sequence shown here is derived from an EMBL/GenBank/DDBJ whole genome shotgun (WGS) entry which is preliminary data.</text>
</comment>
<feature type="signal peptide" evidence="3">
    <location>
        <begin position="1"/>
        <end position="18"/>
    </location>
</feature>
<organism evidence="7 8">
    <name type="scientific">Thyridium curvatum</name>
    <dbReference type="NCBI Taxonomy" id="1093900"/>
    <lineage>
        <taxon>Eukaryota</taxon>
        <taxon>Fungi</taxon>
        <taxon>Dikarya</taxon>
        <taxon>Ascomycota</taxon>
        <taxon>Pezizomycotina</taxon>
        <taxon>Sordariomycetes</taxon>
        <taxon>Sordariomycetidae</taxon>
        <taxon>Thyridiales</taxon>
        <taxon>Thyridiaceae</taxon>
        <taxon>Thyridium</taxon>
    </lineage>
</organism>
<dbReference type="EMBL" id="SKBQ01000006">
    <property type="protein sequence ID" value="TPX09178.1"/>
    <property type="molecule type" value="Genomic_DNA"/>
</dbReference>
<evidence type="ECO:0000259" key="5">
    <source>
        <dbReference type="Pfam" id="PF08386"/>
    </source>
</evidence>
<dbReference type="Pfam" id="PF00561">
    <property type="entry name" value="Abhydrolase_1"/>
    <property type="match status" value="1"/>
</dbReference>
<evidence type="ECO:0000313" key="8">
    <source>
        <dbReference type="Proteomes" id="UP000319257"/>
    </source>
</evidence>
<feature type="domain" description="Peptidase S33 tripeptidyl aminopeptidase-like C-terminal" evidence="5">
    <location>
        <begin position="411"/>
        <end position="502"/>
    </location>
</feature>
<dbReference type="AlphaFoldDB" id="A0A507AWH1"/>
<keyword evidence="3" id="KW-0732">Signal</keyword>
<keyword evidence="2" id="KW-0378">Hydrolase</keyword>
<dbReference type="GeneID" id="41969006"/>
<proteinExistence type="inferred from homology"/>
<dbReference type="Gene3D" id="3.40.50.1820">
    <property type="entry name" value="alpha/beta hydrolase"/>
    <property type="match status" value="1"/>
</dbReference>
<dbReference type="EMBL" id="SKBQ01000006">
    <property type="protein sequence ID" value="TPX09099.1"/>
    <property type="molecule type" value="Genomic_DNA"/>
</dbReference>
<dbReference type="Proteomes" id="UP000319257">
    <property type="component" value="Unassembled WGS sequence"/>
</dbReference>
<dbReference type="PANTHER" id="PTHR43248">
    <property type="entry name" value="2-SUCCINYL-6-HYDROXY-2,4-CYCLOHEXADIENE-1-CARBOXYLATE SYNTHASE"/>
    <property type="match status" value="1"/>
</dbReference>